<comment type="pathway">
    <text evidence="1">Carbohydrate metabolism; tricarboxylic acid cycle; isocitrate from oxaloacetate: step 1/2.</text>
</comment>
<protein>
    <recommendedName>
        <fullName evidence="3">citrate synthase (unknown stereospecificity)</fullName>
        <ecNumber evidence="3">2.3.3.16</ecNumber>
    </recommendedName>
</protein>
<dbReference type="InterPro" id="IPR016142">
    <property type="entry name" value="Citrate_synth-like_lrg_a-sub"/>
</dbReference>
<reference evidence="7" key="1">
    <citation type="submission" date="2021-11" db="EMBL/GenBank/DDBJ databases">
        <title>BS-T2-15 a new species belonging to the Comamonadaceae family isolated from the soil of a French oak forest.</title>
        <authorList>
            <person name="Mieszkin S."/>
            <person name="Alain K."/>
        </authorList>
    </citation>
    <scope>NUCLEOTIDE SEQUENCE</scope>
    <source>
        <strain evidence="7">BS-T2-15</strain>
    </source>
</reference>
<evidence type="ECO:0000259" key="6">
    <source>
        <dbReference type="Pfam" id="PF13411"/>
    </source>
</evidence>
<evidence type="ECO:0000313" key="7">
    <source>
        <dbReference type="EMBL" id="MCK9687500.1"/>
    </source>
</evidence>
<dbReference type="Gene3D" id="1.10.230.10">
    <property type="entry name" value="Cytochrome P450-Terp, domain 2"/>
    <property type="match status" value="1"/>
</dbReference>
<feature type="region of interest" description="Disordered" evidence="5">
    <location>
        <begin position="395"/>
        <end position="416"/>
    </location>
</feature>
<dbReference type="Proteomes" id="UP001139353">
    <property type="component" value="Unassembled WGS sequence"/>
</dbReference>
<dbReference type="PANTHER" id="PTHR11739">
    <property type="entry name" value="CITRATE SYNTHASE"/>
    <property type="match status" value="1"/>
</dbReference>
<comment type="similarity">
    <text evidence="2">Belongs to the citrate synthase family.</text>
</comment>
<dbReference type="EMBL" id="JAJLJH010000004">
    <property type="protein sequence ID" value="MCK9687500.1"/>
    <property type="molecule type" value="Genomic_DNA"/>
</dbReference>
<dbReference type="GO" id="GO:0005829">
    <property type="term" value="C:cytosol"/>
    <property type="evidence" value="ECO:0007669"/>
    <property type="project" value="TreeGrafter"/>
</dbReference>
<gene>
    <name evidence="7" type="ORF">LPC04_17490</name>
</gene>
<keyword evidence="4" id="KW-0808">Transferase</keyword>
<organism evidence="7 8">
    <name type="scientific">Scleromatobacter humisilvae</name>
    <dbReference type="NCBI Taxonomy" id="2897159"/>
    <lineage>
        <taxon>Bacteria</taxon>
        <taxon>Pseudomonadati</taxon>
        <taxon>Pseudomonadota</taxon>
        <taxon>Betaproteobacteria</taxon>
        <taxon>Burkholderiales</taxon>
        <taxon>Sphaerotilaceae</taxon>
        <taxon>Scleromatobacter</taxon>
    </lineage>
</organism>
<dbReference type="Pfam" id="PF00285">
    <property type="entry name" value="Citrate_synt"/>
    <property type="match status" value="1"/>
</dbReference>
<keyword evidence="8" id="KW-1185">Reference proteome</keyword>
<dbReference type="EC" id="2.3.3.16" evidence="3"/>
<dbReference type="PRINTS" id="PR00143">
    <property type="entry name" value="CITRTSNTHASE"/>
</dbReference>
<sequence>MNDDWMTAEQAARALHVTRSTLYAYVSRGLVRSEQAGGTQQSRYRRQEVERLAVERERARKPALVARASLDWGRPVLNSELTLIEQGRLYYRGRDAIELSRHATLEEVAALLIGCDPAELVADASPRVDASTLRALARLDPVQGCTAGFGWLQGLDVDTGSSVAARCGRLLQLMTAVVARRVPGRGPAHRQLARAWRLDDRGTELVRQALVLCADHELNASSFAARCVASTGAGLGACVTAGLAALSGARHCGVTTAIESLWDRSLAAGRKPALARLVDASVAGGEAAIAGVPGQNIPGFGHPLYPDGDPRARALLAQLPRAHRNERLMAAVFERNGQHASIDYALVALRRSLGLPQGHAYLVFALGRTAGWLAHAIEQGRSDVLIRPRAAYVGEHPPREPADVPPGLPSRIIRRR</sequence>
<evidence type="ECO:0000256" key="2">
    <source>
        <dbReference type="ARBA" id="ARBA00010566"/>
    </source>
</evidence>
<evidence type="ECO:0000313" key="8">
    <source>
        <dbReference type="Proteomes" id="UP001139353"/>
    </source>
</evidence>
<dbReference type="InterPro" id="IPR000551">
    <property type="entry name" value="MerR-type_HTH_dom"/>
</dbReference>
<proteinExistence type="inferred from homology"/>
<dbReference type="Gene3D" id="1.10.580.10">
    <property type="entry name" value="Citrate Synthase, domain 1"/>
    <property type="match status" value="1"/>
</dbReference>
<dbReference type="Gene3D" id="1.10.1660.10">
    <property type="match status" value="1"/>
</dbReference>
<dbReference type="GO" id="GO:0036440">
    <property type="term" value="F:citrate synthase activity"/>
    <property type="evidence" value="ECO:0007669"/>
    <property type="project" value="UniProtKB-EC"/>
</dbReference>
<dbReference type="RefSeq" id="WP_275683535.1">
    <property type="nucleotide sequence ID" value="NZ_JAJLJH010000004.1"/>
</dbReference>
<dbReference type="SUPFAM" id="SSF48256">
    <property type="entry name" value="Citrate synthase"/>
    <property type="match status" value="1"/>
</dbReference>
<dbReference type="InterPro" id="IPR002020">
    <property type="entry name" value="Citrate_synthase"/>
</dbReference>
<dbReference type="GO" id="GO:0005975">
    <property type="term" value="P:carbohydrate metabolic process"/>
    <property type="evidence" value="ECO:0007669"/>
    <property type="project" value="TreeGrafter"/>
</dbReference>
<dbReference type="AlphaFoldDB" id="A0A9X2C3G8"/>
<dbReference type="Pfam" id="PF13411">
    <property type="entry name" value="MerR_1"/>
    <property type="match status" value="1"/>
</dbReference>
<dbReference type="InterPro" id="IPR016143">
    <property type="entry name" value="Citrate_synth-like_sm_a-sub"/>
</dbReference>
<dbReference type="GO" id="GO:0006355">
    <property type="term" value="P:regulation of DNA-templated transcription"/>
    <property type="evidence" value="ECO:0007669"/>
    <property type="project" value="InterPro"/>
</dbReference>
<dbReference type="GO" id="GO:0003677">
    <property type="term" value="F:DNA binding"/>
    <property type="evidence" value="ECO:0007669"/>
    <property type="project" value="InterPro"/>
</dbReference>
<dbReference type="InterPro" id="IPR036969">
    <property type="entry name" value="Citrate_synthase_sf"/>
</dbReference>
<evidence type="ECO:0000256" key="3">
    <source>
        <dbReference type="ARBA" id="ARBA00012972"/>
    </source>
</evidence>
<feature type="domain" description="HTH merR-type" evidence="6">
    <location>
        <begin position="6"/>
        <end position="54"/>
    </location>
</feature>
<comment type="caution">
    <text evidence="7">The sequence shown here is derived from an EMBL/GenBank/DDBJ whole genome shotgun (WGS) entry which is preliminary data.</text>
</comment>
<name>A0A9X2C3G8_9BURK</name>
<evidence type="ECO:0000256" key="1">
    <source>
        <dbReference type="ARBA" id="ARBA00004751"/>
    </source>
</evidence>
<dbReference type="CDD" id="cd06102">
    <property type="entry name" value="citrate_synt_like_2"/>
    <property type="match status" value="1"/>
</dbReference>
<dbReference type="PANTHER" id="PTHR11739:SF4">
    <property type="entry name" value="CITRATE SYNTHASE, PEROXISOMAL"/>
    <property type="match status" value="1"/>
</dbReference>
<evidence type="ECO:0000256" key="4">
    <source>
        <dbReference type="ARBA" id="ARBA00022679"/>
    </source>
</evidence>
<accession>A0A9X2C3G8</accession>
<dbReference type="GO" id="GO:0006099">
    <property type="term" value="P:tricarboxylic acid cycle"/>
    <property type="evidence" value="ECO:0007669"/>
    <property type="project" value="TreeGrafter"/>
</dbReference>
<evidence type="ECO:0000256" key="5">
    <source>
        <dbReference type="SAM" id="MobiDB-lite"/>
    </source>
</evidence>